<dbReference type="PIRSF" id="PIRSF016636">
    <property type="entry name" value="AlgI_DltB"/>
    <property type="match status" value="1"/>
</dbReference>
<comment type="caution">
    <text evidence="9">The sequence shown here is derived from an EMBL/GenBank/DDBJ whole genome shotgun (WGS) entry which is preliminary data.</text>
</comment>
<keyword evidence="10" id="KW-1185">Reference proteome</keyword>
<evidence type="ECO:0000256" key="1">
    <source>
        <dbReference type="ARBA" id="ARBA00004651"/>
    </source>
</evidence>
<feature type="transmembrane region" description="Helical" evidence="8">
    <location>
        <begin position="228"/>
        <end position="244"/>
    </location>
</feature>
<gene>
    <name evidence="9" type="ORF">WA1_16100</name>
</gene>
<evidence type="ECO:0000256" key="4">
    <source>
        <dbReference type="ARBA" id="ARBA00022692"/>
    </source>
</evidence>
<keyword evidence="4 8" id="KW-0812">Transmembrane</keyword>
<keyword evidence="6 7" id="KW-0472">Membrane</keyword>
<dbReference type="AlphaFoldDB" id="A0A139XAA6"/>
<accession>A0A139XAA6</accession>
<evidence type="ECO:0000256" key="8">
    <source>
        <dbReference type="SAM" id="Phobius"/>
    </source>
</evidence>
<evidence type="ECO:0000313" key="9">
    <source>
        <dbReference type="EMBL" id="KYC41572.1"/>
    </source>
</evidence>
<evidence type="ECO:0000313" key="10">
    <source>
        <dbReference type="Proteomes" id="UP000076925"/>
    </source>
</evidence>
<feature type="transmembrane region" description="Helical" evidence="8">
    <location>
        <begin position="78"/>
        <end position="99"/>
    </location>
</feature>
<name>A0A139XAA6_9CYAN</name>
<dbReference type="RefSeq" id="WP_017746458.1">
    <property type="nucleotide sequence ID" value="NZ_KQ976354.1"/>
</dbReference>
<evidence type="ECO:0000256" key="6">
    <source>
        <dbReference type="ARBA" id="ARBA00023136"/>
    </source>
</evidence>
<evidence type="ECO:0000256" key="7">
    <source>
        <dbReference type="PIRNR" id="PIRNR016636"/>
    </source>
</evidence>
<feature type="transmembrane region" description="Helical" evidence="8">
    <location>
        <begin position="152"/>
        <end position="170"/>
    </location>
</feature>
<keyword evidence="7 9" id="KW-0808">Transferase</keyword>
<evidence type="ECO:0000256" key="2">
    <source>
        <dbReference type="ARBA" id="ARBA00010323"/>
    </source>
</evidence>
<feature type="transmembrane region" description="Helical" evidence="8">
    <location>
        <begin position="411"/>
        <end position="432"/>
    </location>
</feature>
<dbReference type="PANTHER" id="PTHR13285:SF18">
    <property type="entry name" value="PROTEIN-CYSTEINE N-PALMITOYLTRANSFERASE RASP"/>
    <property type="match status" value="1"/>
</dbReference>
<dbReference type="GO" id="GO:0005886">
    <property type="term" value="C:plasma membrane"/>
    <property type="evidence" value="ECO:0007669"/>
    <property type="project" value="UniProtKB-SubCell"/>
</dbReference>
<protein>
    <submittedName>
        <fullName evidence="9">Acyltransferase</fullName>
    </submittedName>
</protein>
<feature type="transmembrane region" description="Helical" evidence="8">
    <location>
        <begin position="6"/>
        <end position="22"/>
    </location>
</feature>
<dbReference type="GO" id="GO:0016746">
    <property type="term" value="F:acyltransferase activity"/>
    <property type="evidence" value="ECO:0007669"/>
    <property type="project" value="UniProtKB-KW"/>
</dbReference>
<feature type="transmembrane region" description="Helical" evidence="8">
    <location>
        <begin position="191"/>
        <end position="208"/>
    </location>
</feature>
<dbReference type="GO" id="GO:0042121">
    <property type="term" value="P:alginic acid biosynthetic process"/>
    <property type="evidence" value="ECO:0007669"/>
    <property type="project" value="InterPro"/>
</dbReference>
<dbReference type="OrthoDB" id="9805788at2"/>
<dbReference type="Proteomes" id="UP000076925">
    <property type="component" value="Unassembled WGS sequence"/>
</dbReference>
<feature type="transmembrane region" description="Helical" evidence="8">
    <location>
        <begin position="364"/>
        <end position="385"/>
    </location>
</feature>
<dbReference type="PANTHER" id="PTHR13285">
    <property type="entry name" value="ACYLTRANSFERASE"/>
    <property type="match status" value="1"/>
</dbReference>
<dbReference type="InterPro" id="IPR004299">
    <property type="entry name" value="MBOAT_fam"/>
</dbReference>
<feature type="transmembrane region" description="Helical" evidence="8">
    <location>
        <begin position="111"/>
        <end position="132"/>
    </location>
</feature>
<dbReference type="InterPro" id="IPR051085">
    <property type="entry name" value="MB_O-acyltransferase"/>
</dbReference>
<evidence type="ECO:0000256" key="5">
    <source>
        <dbReference type="ARBA" id="ARBA00022989"/>
    </source>
</evidence>
<evidence type="ECO:0000256" key="3">
    <source>
        <dbReference type="ARBA" id="ARBA00022475"/>
    </source>
</evidence>
<dbReference type="PIRSF" id="PIRSF500217">
    <property type="entry name" value="AlgI"/>
    <property type="match status" value="1"/>
</dbReference>
<feature type="transmembrane region" description="Helical" evidence="8">
    <location>
        <begin position="327"/>
        <end position="348"/>
    </location>
</feature>
<dbReference type="InterPro" id="IPR024194">
    <property type="entry name" value="Ac/AlaTfrase_AlgI/DltB"/>
</dbReference>
<keyword evidence="7 9" id="KW-0012">Acyltransferase</keyword>
<dbReference type="Pfam" id="PF03062">
    <property type="entry name" value="MBOAT"/>
    <property type="match status" value="1"/>
</dbReference>
<dbReference type="InterPro" id="IPR028362">
    <property type="entry name" value="AlgI"/>
</dbReference>
<feature type="transmembrane region" description="Helical" evidence="8">
    <location>
        <begin position="444"/>
        <end position="462"/>
    </location>
</feature>
<sequence length="473" mass="55499">MNFNSFDFVIFFLVFYTIYIFLRTNYKVQNHLLLVASIIFYGYWSLSALFLFFISILVNFIIAEKIQDNQEKSQQKKLLSVCIILNLLLLGFFKYFNFFSYSLHKLFSISGIYLDWVTLNILLPLGISFYTFQLMSYVIDVYRGDIKHVNNFFDFALFISFFPQLVAGPIERAGNLMDQFNSERTIKAEQINAGIFLIIWGFFKKVVIADNLSIIANEIFNNYTQYKGAIVIVAILAFTVQIYCDFSGYSDIARGIAKLMGFELTLNFKLPYFALNPSDFWTRWHISLSGWLRDYLYIPLGGNRQGSLNTYRNLFLTMLLGGLWHGAAWNFVLWGAYQGFILIVYRFFDKKSKHQKLQGSKPPWFLICSQMCLMFLLINIGWIMFRSSSLDQTWYILTNIGLTPSEHSFTFTYELIFFCLPLIIVQFCQHLTQDLLIITKLKPLFYIPIYSLFIIWICIFGVRESGEFIYFQF</sequence>
<proteinExistence type="inferred from homology"/>
<keyword evidence="5 8" id="KW-1133">Transmembrane helix</keyword>
<organism evidence="9 10">
    <name type="scientific">Scytonema hofmannii PCC 7110</name>
    <dbReference type="NCBI Taxonomy" id="128403"/>
    <lineage>
        <taxon>Bacteria</taxon>
        <taxon>Bacillati</taxon>
        <taxon>Cyanobacteriota</taxon>
        <taxon>Cyanophyceae</taxon>
        <taxon>Nostocales</taxon>
        <taxon>Scytonemataceae</taxon>
        <taxon>Scytonema</taxon>
    </lineage>
</organism>
<feature type="transmembrane region" description="Helical" evidence="8">
    <location>
        <begin position="34"/>
        <end position="58"/>
    </location>
</feature>
<comment type="subcellular location">
    <subcellularLocation>
        <location evidence="1">Cell membrane</location>
        <topology evidence="1">Multi-pass membrane protein</topology>
    </subcellularLocation>
</comment>
<dbReference type="EMBL" id="ANNX02000020">
    <property type="protein sequence ID" value="KYC41572.1"/>
    <property type="molecule type" value="Genomic_DNA"/>
</dbReference>
<reference evidence="9 10" key="1">
    <citation type="journal article" date="2013" name="Genome Biol. Evol.">
        <title>Genomes of Stigonematalean cyanobacteria (subsection V) and the evolution of oxygenic photosynthesis from prokaryotes to plastids.</title>
        <authorList>
            <person name="Dagan T."/>
            <person name="Roettger M."/>
            <person name="Stucken K."/>
            <person name="Landan G."/>
            <person name="Koch R."/>
            <person name="Major P."/>
            <person name="Gould S.B."/>
            <person name="Goremykin V.V."/>
            <person name="Rippka R."/>
            <person name="Tandeau de Marsac N."/>
            <person name="Gugger M."/>
            <person name="Lockhart P.J."/>
            <person name="Allen J.F."/>
            <person name="Brune I."/>
            <person name="Maus I."/>
            <person name="Puhler A."/>
            <person name="Martin W.F."/>
        </authorList>
    </citation>
    <scope>NUCLEOTIDE SEQUENCE [LARGE SCALE GENOMIC DNA]</scope>
    <source>
        <strain evidence="9 10">PCC 7110</strain>
    </source>
</reference>
<keyword evidence="3 7" id="KW-1003">Cell membrane</keyword>
<dbReference type="STRING" id="128403.WA1_16100"/>
<comment type="similarity">
    <text evidence="2 7">Belongs to the membrane-bound acyltransferase family.</text>
</comment>